<dbReference type="InterPro" id="IPR032710">
    <property type="entry name" value="NTF2-like_dom_sf"/>
</dbReference>
<evidence type="ECO:0000256" key="1">
    <source>
        <dbReference type="SAM" id="SignalP"/>
    </source>
</evidence>
<dbReference type="Gene3D" id="3.10.450.50">
    <property type="match status" value="1"/>
</dbReference>
<keyword evidence="3" id="KW-1185">Reference proteome</keyword>
<evidence type="ECO:0008006" key="4">
    <source>
        <dbReference type="Google" id="ProtNLM"/>
    </source>
</evidence>
<evidence type="ECO:0000313" key="2">
    <source>
        <dbReference type="EMBL" id="MFD2585653.1"/>
    </source>
</evidence>
<sequence length="316" mass="36447">MIAIRILIFLLFVAKSFAQKTSIKFETHGKTEVLTSKNPFQKFIGEWTLKNDKWTQNWGDKTEIITIPNHHTISTQINTSNSILSIIDGPEPNGHIFWSYNPVTKKVSHLSSFGAVRAGIGEGSVSKNGDVTLKITFEGEPQNTYRIYEYKWMSKDMYFMKSVQYNSENEPTGLFYQGTFVRKPKEVNGVLKNRIKEIMAILDNNEISVEEQLQVYSENIVHMAPGQETIRGRARLGDYLKKQRQFGISKMQHKIVDFEEYDDIVIMQGEVVGSYQPKNKTPVVEFRTKNLFLFEYENTVLKIKKVIYNSSPPNHK</sequence>
<keyword evidence="1" id="KW-0732">Signal</keyword>
<protein>
    <recommendedName>
        <fullName evidence="4">DUF4440 domain-containing protein</fullName>
    </recommendedName>
</protein>
<dbReference type="Proteomes" id="UP001597526">
    <property type="component" value="Unassembled WGS sequence"/>
</dbReference>
<feature type="chain" id="PRO_5046362195" description="DUF4440 domain-containing protein" evidence="1">
    <location>
        <begin position="19"/>
        <end position="316"/>
    </location>
</feature>
<dbReference type="SUPFAM" id="SSF54427">
    <property type="entry name" value="NTF2-like"/>
    <property type="match status" value="1"/>
</dbReference>
<reference evidence="3" key="1">
    <citation type="journal article" date="2019" name="Int. J. Syst. Evol. Microbiol.">
        <title>The Global Catalogue of Microorganisms (GCM) 10K type strain sequencing project: providing services to taxonomists for standard genome sequencing and annotation.</title>
        <authorList>
            <consortium name="The Broad Institute Genomics Platform"/>
            <consortium name="The Broad Institute Genome Sequencing Center for Infectious Disease"/>
            <person name="Wu L."/>
            <person name="Ma J."/>
        </authorList>
    </citation>
    <scope>NUCLEOTIDE SEQUENCE [LARGE SCALE GENOMIC DNA]</scope>
    <source>
        <strain evidence="3">KCTC 52368</strain>
    </source>
</reference>
<name>A0ABW5MU01_9FLAO</name>
<dbReference type="RefSeq" id="WP_377765079.1">
    <property type="nucleotide sequence ID" value="NZ_JBHULB010000005.1"/>
</dbReference>
<evidence type="ECO:0000313" key="3">
    <source>
        <dbReference type="Proteomes" id="UP001597526"/>
    </source>
</evidence>
<accession>A0ABW5MU01</accession>
<dbReference type="EMBL" id="JBHULB010000005">
    <property type="protein sequence ID" value="MFD2585653.1"/>
    <property type="molecule type" value="Genomic_DNA"/>
</dbReference>
<feature type="signal peptide" evidence="1">
    <location>
        <begin position="1"/>
        <end position="18"/>
    </location>
</feature>
<organism evidence="2 3">
    <name type="scientific">Croceitalea marina</name>
    <dbReference type="NCBI Taxonomy" id="1775166"/>
    <lineage>
        <taxon>Bacteria</taxon>
        <taxon>Pseudomonadati</taxon>
        <taxon>Bacteroidota</taxon>
        <taxon>Flavobacteriia</taxon>
        <taxon>Flavobacteriales</taxon>
        <taxon>Flavobacteriaceae</taxon>
        <taxon>Croceitalea</taxon>
    </lineage>
</organism>
<gene>
    <name evidence="2" type="ORF">ACFSQJ_01850</name>
</gene>
<comment type="caution">
    <text evidence="2">The sequence shown here is derived from an EMBL/GenBank/DDBJ whole genome shotgun (WGS) entry which is preliminary data.</text>
</comment>
<proteinExistence type="predicted"/>